<organism evidence="2 3">
    <name type="scientific">Melittangium boletus DSM 14713</name>
    <dbReference type="NCBI Taxonomy" id="1294270"/>
    <lineage>
        <taxon>Bacteria</taxon>
        <taxon>Pseudomonadati</taxon>
        <taxon>Myxococcota</taxon>
        <taxon>Myxococcia</taxon>
        <taxon>Myxococcales</taxon>
        <taxon>Cystobacterineae</taxon>
        <taxon>Archangiaceae</taxon>
        <taxon>Melittangium</taxon>
    </lineage>
</organism>
<proteinExistence type="predicted"/>
<dbReference type="OrthoDB" id="9811255at2"/>
<name>A0A250IPN2_9BACT</name>
<dbReference type="Gene3D" id="3.40.33.10">
    <property type="entry name" value="CAP"/>
    <property type="match status" value="1"/>
</dbReference>
<sequence>MIALVLGVLLAATPATPTPLEQRAMNHVHQEFERVGRRSPQPDPALTEAARRLAREALDSGVSGAVELLTVTEAVSDAGGADPSPRSYVIRAGDGDMAVQTLLARKDLSQEPASHVGVGMARRGVYTTLVVLLAERKATLQPYPRVLDTPGLGQTLCGQLVAPLRSAEVYVTLPDGRVERPTLTRDTQEAVCTRLLFPFPGRYTVEIVGRAERGPEVAALFLVDVATPRKRGERERVVEPTSIEEARAEVLERINAMRRAHKLQPLKADDALTAVAQAYSERMAREGFFSHVAPDGSDLRGRLSAAGVRFRSSGENLGMASGPIAAHFGIELSPGHRGNLLGNQFNLAGIGVAIHTVDGRPQVLLTELFSSGGEAPSSLEPREELHQVLASHRAGHGLGPLRRLPELDQLAQELARRALALNLPPAELPGESVHERIFDTVEGARSASVDFYVTDSPSALPDSKNLGERKNTLMGVGTVKGDSPTLGKGRYWVVVIYAATR</sequence>
<accession>A0A250IPN2</accession>
<dbReference type="KEGG" id="mbd:MEBOL_006616"/>
<evidence type="ECO:0000313" key="3">
    <source>
        <dbReference type="Proteomes" id="UP000217289"/>
    </source>
</evidence>
<dbReference type="InterPro" id="IPR014044">
    <property type="entry name" value="CAP_dom"/>
</dbReference>
<evidence type="ECO:0000259" key="1">
    <source>
        <dbReference type="SMART" id="SM00198"/>
    </source>
</evidence>
<dbReference type="Proteomes" id="UP000217289">
    <property type="component" value="Chromosome"/>
</dbReference>
<dbReference type="AlphaFoldDB" id="A0A250IPN2"/>
<keyword evidence="3" id="KW-1185">Reference proteome</keyword>
<dbReference type="Pfam" id="PF00188">
    <property type="entry name" value="CAP"/>
    <property type="match status" value="1"/>
</dbReference>
<feature type="domain" description="SCP" evidence="1">
    <location>
        <begin position="245"/>
        <end position="377"/>
    </location>
</feature>
<dbReference type="CDD" id="cd05379">
    <property type="entry name" value="CAP_bacterial"/>
    <property type="match status" value="1"/>
</dbReference>
<evidence type="ECO:0000313" key="2">
    <source>
        <dbReference type="EMBL" id="ATB33127.1"/>
    </source>
</evidence>
<dbReference type="SUPFAM" id="SSF55797">
    <property type="entry name" value="PR-1-like"/>
    <property type="match status" value="1"/>
</dbReference>
<reference evidence="2 3" key="1">
    <citation type="submission" date="2017-06" db="EMBL/GenBank/DDBJ databases">
        <authorList>
            <person name="Kim H.J."/>
            <person name="Triplett B.A."/>
        </authorList>
    </citation>
    <scope>NUCLEOTIDE SEQUENCE [LARGE SCALE GENOMIC DNA]</scope>
    <source>
        <strain evidence="2 3">DSM 14713</strain>
    </source>
</reference>
<protein>
    <recommendedName>
        <fullName evidence="1">SCP domain-containing protein</fullName>
    </recommendedName>
</protein>
<dbReference type="EMBL" id="CP022163">
    <property type="protein sequence ID" value="ATB33127.1"/>
    <property type="molecule type" value="Genomic_DNA"/>
</dbReference>
<dbReference type="RefSeq" id="WP_095981212.1">
    <property type="nucleotide sequence ID" value="NZ_CP022163.1"/>
</dbReference>
<gene>
    <name evidence="2" type="ORF">MEBOL_006616</name>
</gene>
<dbReference type="SMART" id="SM00198">
    <property type="entry name" value="SCP"/>
    <property type="match status" value="1"/>
</dbReference>
<dbReference type="PANTHER" id="PTHR31157">
    <property type="entry name" value="SCP DOMAIN-CONTAINING PROTEIN"/>
    <property type="match status" value="1"/>
</dbReference>
<dbReference type="PANTHER" id="PTHR31157:SF1">
    <property type="entry name" value="SCP DOMAIN-CONTAINING PROTEIN"/>
    <property type="match status" value="1"/>
</dbReference>
<dbReference type="InterPro" id="IPR035940">
    <property type="entry name" value="CAP_sf"/>
</dbReference>